<dbReference type="PROSITE" id="PS51186">
    <property type="entry name" value="GNAT"/>
    <property type="match status" value="1"/>
</dbReference>
<dbReference type="EMBL" id="DSOL01000222">
    <property type="protein sequence ID" value="HEN28517.1"/>
    <property type="molecule type" value="Genomic_DNA"/>
</dbReference>
<evidence type="ECO:0000313" key="2">
    <source>
        <dbReference type="EMBL" id="HEN28517.1"/>
    </source>
</evidence>
<feature type="domain" description="N-acetyltransferase" evidence="1">
    <location>
        <begin position="3"/>
        <end position="163"/>
    </location>
</feature>
<dbReference type="InterPro" id="IPR039968">
    <property type="entry name" value="BcerS-like"/>
</dbReference>
<dbReference type="SUPFAM" id="SSF55729">
    <property type="entry name" value="Acyl-CoA N-acyltransferases (Nat)"/>
    <property type="match status" value="1"/>
</dbReference>
<dbReference type="InterPro" id="IPR016181">
    <property type="entry name" value="Acyl_CoA_acyltransferase"/>
</dbReference>
<reference evidence="2" key="1">
    <citation type="journal article" date="2020" name="mSystems">
        <title>Genome- and Community-Level Interaction Insights into Carbon Utilization and Element Cycling Functions of Hydrothermarchaeota in Hydrothermal Sediment.</title>
        <authorList>
            <person name="Zhou Z."/>
            <person name="Liu Y."/>
            <person name="Xu W."/>
            <person name="Pan J."/>
            <person name="Luo Z.H."/>
            <person name="Li M."/>
        </authorList>
    </citation>
    <scope>NUCLEOTIDE SEQUENCE [LARGE SCALE GENOMIC DNA]</scope>
    <source>
        <strain evidence="2">SpSt-34</strain>
    </source>
</reference>
<dbReference type="PANTHER" id="PTHR41368">
    <property type="entry name" value="PROTEIN YGHO"/>
    <property type="match status" value="1"/>
</dbReference>
<accession>A0A7C2PAN8</accession>
<proteinExistence type="predicted"/>
<name>A0A7C2PAN8_UNCW3</name>
<sequence length="381" mass="44550">MGVIIREIDPNDKKALKQFVMLEWEIYKDDPNWVPPLIDEDIKRLSPKLNPVFKHQEAKYFMAFKDGKPVGRIDAHFDRKYNEIHDENAGFFGFFECINDKEVAHRLFDAAIEWLKSKGAETIYGPMNFNTNDDECGLLIQGFDNPPVVGMTYNPPYYIELIESYGFQKAKDLLAYIITIDDDFINFVGRLEARLKPLSEKAREYGFTIRNVNLKKLEEEVRIIFDIYNDAWEQNWGSLAFEEEEIKHLANNLKQIVIPELAKIVEYNGVPAAFGLIIPDINQVLKKLNGRLFPFGFIKFLTGLKKIDGLRLLALGIKKGYRRKGADSLLYYHLMKDALAMNRFKYCEVSWLLEDNYLIIRATEFMKGKPYKTYRIYRKFI</sequence>
<protein>
    <submittedName>
        <fullName evidence="2">N-acetyltransferase</fullName>
    </submittedName>
</protein>
<dbReference type="Gene3D" id="3.40.630.30">
    <property type="match status" value="1"/>
</dbReference>
<dbReference type="PANTHER" id="PTHR41368:SF1">
    <property type="entry name" value="PROTEIN YGHO"/>
    <property type="match status" value="1"/>
</dbReference>
<evidence type="ECO:0000259" key="1">
    <source>
        <dbReference type="PROSITE" id="PS51186"/>
    </source>
</evidence>
<comment type="caution">
    <text evidence="2">The sequence shown here is derived from an EMBL/GenBank/DDBJ whole genome shotgun (WGS) entry which is preliminary data.</text>
</comment>
<gene>
    <name evidence="2" type="ORF">ENQ77_07735</name>
</gene>
<organism evidence="2">
    <name type="scientific">candidate division WOR-3 bacterium</name>
    <dbReference type="NCBI Taxonomy" id="2052148"/>
    <lineage>
        <taxon>Bacteria</taxon>
        <taxon>Bacteria division WOR-3</taxon>
    </lineage>
</organism>
<dbReference type="GO" id="GO:0016747">
    <property type="term" value="F:acyltransferase activity, transferring groups other than amino-acyl groups"/>
    <property type="evidence" value="ECO:0007669"/>
    <property type="project" value="InterPro"/>
</dbReference>
<dbReference type="AlphaFoldDB" id="A0A7C2PAN8"/>
<keyword evidence="2" id="KW-0808">Transferase</keyword>
<dbReference type="InterPro" id="IPR000182">
    <property type="entry name" value="GNAT_dom"/>
</dbReference>